<dbReference type="CDD" id="cd05827">
    <property type="entry name" value="Sortase_C"/>
    <property type="match status" value="1"/>
</dbReference>
<dbReference type="InterPro" id="IPR023365">
    <property type="entry name" value="Sortase_dom-sf"/>
</dbReference>
<dbReference type="Pfam" id="PF04203">
    <property type="entry name" value="Sortase"/>
    <property type="match status" value="1"/>
</dbReference>
<accession>A0ABV1FBL1</accession>
<dbReference type="EMBL" id="JBBMEZ010000037">
    <property type="protein sequence ID" value="MEQ2470761.1"/>
    <property type="molecule type" value="Genomic_DNA"/>
</dbReference>
<protein>
    <submittedName>
        <fullName evidence="2">Sortase</fullName>
        <ecNumber evidence="2">3.4.22.70</ecNumber>
    </submittedName>
</protein>
<dbReference type="InterPro" id="IPR042002">
    <property type="entry name" value="Sortase_C"/>
</dbReference>
<dbReference type="NCBIfam" id="TIGR01076">
    <property type="entry name" value="sortase_fam"/>
    <property type="match status" value="1"/>
</dbReference>
<evidence type="ECO:0000313" key="2">
    <source>
        <dbReference type="EMBL" id="MEQ2470761.1"/>
    </source>
</evidence>
<dbReference type="Gene3D" id="2.40.260.10">
    <property type="entry name" value="Sortase"/>
    <property type="match status" value="1"/>
</dbReference>
<evidence type="ECO:0000256" key="1">
    <source>
        <dbReference type="ARBA" id="ARBA00022801"/>
    </source>
</evidence>
<sequence length="262" mass="28997">MIKKILTGVAIAMLVVGIGLVAFPPISNFIGTQISNGEADGFDTRVEEAEDGSFEQAVKDGKVDEEGYKIDRDGKRTSKQPVVFKADLDRLFNDSVAYNKKLETNQYEMLRNDTYSQAAVNLEDYGITDGIYGYVTAETINMRLPIYLGANSSNMSYGAAHMSATSLPIGGKNTNAVLAGHTGYIGRIFFDNLRNLKIGDRVSITNYWDTLNYKVVETKVNKPNESGDCYLQKDRDLLTMFTCISDGNGGFDRYYVICERAS</sequence>
<dbReference type="InterPro" id="IPR005754">
    <property type="entry name" value="Sortase"/>
</dbReference>
<keyword evidence="1 2" id="KW-0378">Hydrolase</keyword>
<evidence type="ECO:0000313" key="3">
    <source>
        <dbReference type="Proteomes" id="UP001490816"/>
    </source>
</evidence>
<dbReference type="SUPFAM" id="SSF63817">
    <property type="entry name" value="Sortase"/>
    <property type="match status" value="1"/>
</dbReference>
<dbReference type="Proteomes" id="UP001490816">
    <property type="component" value="Unassembled WGS sequence"/>
</dbReference>
<keyword evidence="3" id="KW-1185">Reference proteome</keyword>
<name>A0ABV1FBL1_9FIRM</name>
<comment type="caution">
    <text evidence="2">The sequence shown here is derived from an EMBL/GenBank/DDBJ whole genome shotgun (WGS) entry which is preliminary data.</text>
</comment>
<proteinExistence type="predicted"/>
<organism evidence="2 3">
    <name type="scientific">Ruminococcoides intestinale</name>
    <dbReference type="NCBI Taxonomy" id="3133162"/>
    <lineage>
        <taxon>Bacteria</taxon>
        <taxon>Bacillati</taxon>
        <taxon>Bacillota</taxon>
        <taxon>Clostridia</taxon>
        <taxon>Eubacteriales</taxon>
        <taxon>Oscillospiraceae</taxon>
        <taxon>Ruminococcoides</taxon>
    </lineage>
</organism>
<gene>
    <name evidence="2" type="ORF">WMO39_10570</name>
</gene>
<dbReference type="GO" id="GO:0016787">
    <property type="term" value="F:hydrolase activity"/>
    <property type="evidence" value="ECO:0007669"/>
    <property type="project" value="UniProtKB-KW"/>
</dbReference>
<reference evidence="2 3" key="1">
    <citation type="submission" date="2024-03" db="EMBL/GenBank/DDBJ databases">
        <title>Human intestinal bacterial collection.</title>
        <authorList>
            <person name="Pauvert C."/>
            <person name="Hitch T.C.A."/>
            <person name="Clavel T."/>
        </authorList>
    </citation>
    <scope>NUCLEOTIDE SEQUENCE [LARGE SCALE GENOMIC DNA]</scope>
    <source>
        <strain evidence="2 3">CLA-JM-H38</strain>
    </source>
</reference>
<dbReference type="EC" id="3.4.22.70" evidence="2"/>
<dbReference type="RefSeq" id="WP_181980393.1">
    <property type="nucleotide sequence ID" value="NZ_JBBMEZ010000037.1"/>
</dbReference>